<reference evidence="1 2" key="1">
    <citation type="submission" date="2024-06" db="EMBL/GenBank/DDBJ databases">
        <authorList>
            <person name="Pan Q."/>
            <person name="Wen M."/>
            <person name="Jouanno E."/>
            <person name="Zahm M."/>
            <person name="Klopp C."/>
            <person name="Cabau C."/>
            <person name="Louis A."/>
            <person name="Berthelot C."/>
            <person name="Parey E."/>
            <person name="Roest Crollius H."/>
            <person name="Montfort J."/>
            <person name="Robinson-Rechavi M."/>
            <person name="Bouchez O."/>
            <person name="Lampietro C."/>
            <person name="Lopez Roques C."/>
            <person name="Donnadieu C."/>
            <person name="Postlethwait J."/>
            <person name="Bobe J."/>
            <person name="Verreycken H."/>
            <person name="Guiguen Y."/>
        </authorList>
    </citation>
    <scope>NUCLEOTIDE SEQUENCE [LARGE SCALE GENOMIC DNA]</scope>
    <source>
        <strain evidence="1">Up_M1</strain>
        <tissue evidence="1">Testis</tissue>
    </source>
</reference>
<dbReference type="AlphaFoldDB" id="A0ABD0XCC5"/>
<evidence type="ECO:0000313" key="1">
    <source>
        <dbReference type="EMBL" id="KAL1006586.1"/>
    </source>
</evidence>
<organism evidence="1 2">
    <name type="scientific">Umbra pygmaea</name>
    <name type="common">Eastern mudminnow</name>
    <dbReference type="NCBI Taxonomy" id="75934"/>
    <lineage>
        <taxon>Eukaryota</taxon>
        <taxon>Metazoa</taxon>
        <taxon>Chordata</taxon>
        <taxon>Craniata</taxon>
        <taxon>Vertebrata</taxon>
        <taxon>Euteleostomi</taxon>
        <taxon>Actinopterygii</taxon>
        <taxon>Neopterygii</taxon>
        <taxon>Teleostei</taxon>
        <taxon>Protacanthopterygii</taxon>
        <taxon>Esociformes</taxon>
        <taxon>Umbridae</taxon>
        <taxon>Umbra</taxon>
    </lineage>
</organism>
<gene>
    <name evidence="1" type="ORF">UPYG_G00074130</name>
</gene>
<comment type="caution">
    <text evidence="1">The sequence shown here is derived from an EMBL/GenBank/DDBJ whole genome shotgun (WGS) entry which is preliminary data.</text>
</comment>
<sequence length="72" mass="8551">MFVTLIVLILEKKTLKIERTSRHRLKRSFSGLRKHSGAVIVKNMYLHPLEECKSSSWKRKDRQILDMKSILQ</sequence>
<keyword evidence="2" id="KW-1185">Reference proteome</keyword>
<dbReference type="Proteomes" id="UP001557470">
    <property type="component" value="Unassembled WGS sequence"/>
</dbReference>
<name>A0ABD0XCC5_UMBPY</name>
<proteinExistence type="predicted"/>
<dbReference type="EMBL" id="JAGEUA010000002">
    <property type="protein sequence ID" value="KAL1006586.1"/>
    <property type="molecule type" value="Genomic_DNA"/>
</dbReference>
<protein>
    <submittedName>
        <fullName evidence="1">Uncharacterized protein</fullName>
    </submittedName>
</protein>
<accession>A0ABD0XCC5</accession>
<evidence type="ECO:0000313" key="2">
    <source>
        <dbReference type="Proteomes" id="UP001557470"/>
    </source>
</evidence>